<feature type="region of interest" description="Disordered" evidence="1">
    <location>
        <begin position="1"/>
        <end position="25"/>
    </location>
</feature>
<organism evidence="2 3">
    <name type="scientific">Talaromyces atroroseus</name>
    <dbReference type="NCBI Taxonomy" id="1441469"/>
    <lineage>
        <taxon>Eukaryota</taxon>
        <taxon>Fungi</taxon>
        <taxon>Dikarya</taxon>
        <taxon>Ascomycota</taxon>
        <taxon>Pezizomycotina</taxon>
        <taxon>Eurotiomycetes</taxon>
        <taxon>Eurotiomycetidae</taxon>
        <taxon>Eurotiales</taxon>
        <taxon>Trichocomaceae</taxon>
        <taxon>Talaromyces</taxon>
        <taxon>Talaromyces sect. Trachyspermi</taxon>
    </lineage>
</organism>
<gene>
    <name evidence="2" type="ORF">UA08_01297</name>
</gene>
<dbReference type="EMBL" id="LFMY01000002">
    <property type="protein sequence ID" value="OKL62875.1"/>
    <property type="molecule type" value="Genomic_DNA"/>
</dbReference>
<name>A0A1Q5QAB8_TALAT</name>
<sequence length="162" mass="19059">MSQPTGDETRRRLEKGKKCLQGKRDQDRRFRELVNSLKSSLSDSDLRDILSRPPEERDEYGQINNPDLIFQFVARKHQGHAVEHDEAKEILDHAVDYAIRLRLLDTNGFSRITYRCQQNGWKCVVSHWRTQEFILPEVFQNIPMIVVEEDSREPSDGFRFEG</sequence>
<dbReference type="RefSeq" id="XP_020122996.1">
    <property type="nucleotide sequence ID" value="XM_020260945.1"/>
</dbReference>
<evidence type="ECO:0000313" key="3">
    <source>
        <dbReference type="Proteomes" id="UP000214365"/>
    </source>
</evidence>
<protein>
    <submittedName>
        <fullName evidence="2">Uncharacterized protein</fullName>
    </submittedName>
</protein>
<evidence type="ECO:0000313" key="2">
    <source>
        <dbReference type="EMBL" id="OKL62875.1"/>
    </source>
</evidence>
<accession>A0A1Q5QAB8</accession>
<evidence type="ECO:0000256" key="1">
    <source>
        <dbReference type="SAM" id="MobiDB-lite"/>
    </source>
</evidence>
<dbReference type="Proteomes" id="UP000214365">
    <property type="component" value="Unassembled WGS sequence"/>
</dbReference>
<feature type="compositionally biased region" description="Basic residues" evidence="1">
    <location>
        <begin position="12"/>
        <end position="21"/>
    </location>
</feature>
<reference evidence="2 3" key="1">
    <citation type="submission" date="2015-06" db="EMBL/GenBank/DDBJ databases">
        <title>Talaromyces atroroseus IBT 11181 draft genome.</title>
        <authorList>
            <person name="Rasmussen K.B."/>
            <person name="Rasmussen S."/>
            <person name="Petersen B."/>
            <person name="Sicheritz-Ponten T."/>
            <person name="Mortensen U.H."/>
            <person name="Thrane U."/>
        </authorList>
    </citation>
    <scope>NUCLEOTIDE SEQUENCE [LARGE SCALE GENOMIC DNA]</scope>
    <source>
        <strain evidence="2 3">IBT 11181</strain>
    </source>
</reference>
<dbReference type="AlphaFoldDB" id="A0A1Q5QAB8"/>
<keyword evidence="3" id="KW-1185">Reference proteome</keyword>
<dbReference type="GeneID" id="31001052"/>
<proteinExistence type="predicted"/>
<comment type="caution">
    <text evidence="2">The sequence shown here is derived from an EMBL/GenBank/DDBJ whole genome shotgun (WGS) entry which is preliminary data.</text>
</comment>